<keyword evidence="2" id="KW-1185">Reference proteome</keyword>
<proteinExistence type="predicted"/>
<dbReference type="EMBL" id="CAJVQA010001547">
    <property type="protein sequence ID" value="CAG8518422.1"/>
    <property type="molecule type" value="Genomic_DNA"/>
</dbReference>
<comment type="caution">
    <text evidence="1">The sequence shown here is derived from an EMBL/GenBank/DDBJ whole genome shotgun (WGS) entry which is preliminary data.</text>
</comment>
<evidence type="ECO:0000313" key="1">
    <source>
        <dbReference type="EMBL" id="CAG8518422.1"/>
    </source>
</evidence>
<sequence length="141" mass="15640">MTNVLSKQATNLRKEVSLATGVGEATVAHVIAEFNKAKKVTSSKQGQRTPKDFQAEYVNAVHDLVLSANKDGLPLSLQAPVFELSELGFKEIKPVVVISCWKKCLSKARNYWEIVEVGINDESEDEDIDLYSGDENLNKEE</sequence>
<evidence type="ECO:0000313" key="2">
    <source>
        <dbReference type="Proteomes" id="UP000789759"/>
    </source>
</evidence>
<reference evidence="1" key="1">
    <citation type="submission" date="2021-06" db="EMBL/GenBank/DDBJ databases">
        <authorList>
            <person name="Kallberg Y."/>
            <person name="Tangrot J."/>
            <person name="Rosling A."/>
        </authorList>
    </citation>
    <scope>NUCLEOTIDE SEQUENCE</scope>
    <source>
        <strain evidence="1">FL966</strain>
    </source>
</reference>
<dbReference type="Proteomes" id="UP000789759">
    <property type="component" value="Unassembled WGS sequence"/>
</dbReference>
<dbReference type="AlphaFoldDB" id="A0A9N9F8N1"/>
<dbReference type="OrthoDB" id="2433607at2759"/>
<name>A0A9N9F8N1_9GLOM</name>
<accession>A0A9N9F8N1</accession>
<protein>
    <submittedName>
        <fullName evidence="1">2893_t:CDS:1</fullName>
    </submittedName>
</protein>
<gene>
    <name evidence="1" type="ORF">CPELLU_LOCUS3264</name>
</gene>
<organism evidence="1 2">
    <name type="scientific">Cetraspora pellucida</name>
    <dbReference type="NCBI Taxonomy" id="1433469"/>
    <lineage>
        <taxon>Eukaryota</taxon>
        <taxon>Fungi</taxon>
        <taxon>Fungi incertae sedis</taxon>
        <taxon>Mucoromycota</taxon>
        <taxon>Glomeromycotina</taxon>
        <taxon>Glomeromycetes</taxon>
        <taxon>Diversisporales</taxon>
        <taxon>Gigasporaceae</taxon>
        <taxon>Cetraspora</taxon>
    </lineage>
</organism>